<gene>
    <name evidence="3" type="ORF">Sradi_3671700</name>
</gene>
<evidence type="ECO:0000313" key="3">
    <source>
        <dbReference type="EMBL" id="KAL0367816.1"/>
    </source>
</evidence>
<feature type="region of interest" description="Disordered" evidence="1">
    <location>
        <begin position="52"/>
        <end position="99"/>
    </location>
</feature>
<dbReference type="EMBL" id="JACGWJ010000015">
    <property type="protein sequence ID" value="KAL0367816.1"/>
    <property type="molecule type" value="Genomic_DNA"/>
</dbReference>
<reference evidence="3" key="2">
    <citation type="journal article" date="2024" name="Plant">
        <title>Genomic evolution and insights into agronomic trait innovations of Sesamum species.</title>
        <authorList>
            <person name="Miao H."/>
            <person name="Wang L."/>
            <person name="Qu L."/>
            <person name="Liu H."/>
            <person name="Sun Y."/>
            <person name="Le M."/>
            <person name="Wang Q."/>
            <person name="Wei S."/>
            <person name="Zheng Y."/>
            <person name="Lin W."/>
            <person name="Duan Y."/>
            <person name="Cao H."/>
            <person name="Xiong S."/>
            <person name="Wang X."/>
            <person name="Wei L."/>
            <person name="Li C."/>
            <person name="Ma Q."/>
            <person name="Ju M."/>
            <person name="Zhao R."/>
            <person name="Li G."/>
            <person name="Mu C."/>
            <person name="Tian Q."/>
            <person name="Mei H."/>
            <person name="Zhang T."/>
            <person name="Gao T."/>
            <person name="Zhang H."/>
        </authorList>
    </citation>
    <scope>NUCLEOTIDE SEQUENCE</scope>
    <source>
        <strain evidence="3">G02</strain>
    </source>
</reference>
<dbReference type="AlphaFoldDB" id="A0AAW2QJC8"/>
<dbReference type="PANTHER" id="PTHR34188">
    <property type="entry name" value="OS01G0299500 PROTEIN"/>
    <property type="match status" value="1"/>
</dbReference>
<dbReference type="PANTHER" id="PTHR34188:SF5">
    <property type="entry name" value="OS05G0131900 PROTEIN"/>
    <property type="match status" value="1"/>
</dbReference>
<evidence type="ECO:0000256" key="1">
    <source>
        <dbReference type="SAM" id="MobiDB-lite"/>
    </source>
</evidence>
<keyword evidence="2" id="KW-0812">Transmembrane</keyword>
<comment type="caution">
    <text evidence="3">The sequence shown here is derived from an EMBL/GenBank/DDBJ whole genome shotgun (WGS) entry which is preliminary data.</text>
</comment>
<protein>
    <submittedName>
        <fullName evidence="3">Uncharacterized protein</fullName>
    </submittedName>
</protein>
<name>A0AAW2QJC8_SESRA</name>
<sequence length="250" mass="27009">MKERDIVIDIKSCVDRTKKAGDPEFLDVEVGNVPSFTLCGMPMNADELADRENSVSPSSNVKILGGISPDSGKKTKKEKRFSMSAKKPPKPPRPPRGLSLDAADQKLIKEISELARIKRARIERMKVLKRMKAAKVSSASASSSGSLIAMLFTILFCIVIIFQVLMAVLENIRIPISWPRVAILWAFFQGNSSSIGIHGSAKSNGATEGNIVIIHEQSAGSVPLSGVESPSLMELIPGSDIKDDGEKATH</sequence>
<organism evidence="3">
    <name type="scientific">Sesamum radiatum</name>
    <name type="common">Black benniseed</name>
    <dbReference type="NCBI Taxonomy" id="300843"/>
    <lineage>
        <taxon>Eukaryota</taxon>
        <taxon>Viridiplantae</taxon>
        <taxon>Streptophyta</taxon>
        <taxon>Embryophyta</taxon>
        <taxon>Tracheophyta</taxon>
        <taxon>Spermatophyta</taxon>
        <taxon>Magnoliopsida</taxon>
        <taxon>eudicotyledons</taxon>
        <taxon>Gunneridae</taxon>
        <taxon>Pentapetalae</taxon>
        <taxon>asterids</taxon>
        <taxon>lamiids</taxon>
        <taxon>Lamiales</taxon>
        <taxon>Pedaliaceae</taxon>
        <taxon>Sesamum</taxon>
    </lineage>
</organism>
<accession>A0AAW2QJC8</accession>
<keyword evidence="2" id="KW-0472">Membrane</keyword>
<evidence type="ECO:0000256" key="2">
    <source>
        <dbReference type="SAM" id="Phobius"/>
    </source>
</evidence>
<feature type="transmembrane region" description="Helical" evidence="2">
    <location>
        <begin position="147"/>
        <end position="169"/>
    </location>
</feature>
<keyword evidence="2" id="KW-1133">Transmembrane helix</keyword>
<proteinExistence type="predicted"/>
<reference evidence="3" key="1">
    <citation type="submission" date="2020-06" db="EMBL/GenBank/DDBJ databases">
        <authorList>
            <person name="Li T."/>
            <person name="Hu X."/>
            <person name="Zhang T."/>
            <person name="Song X."/>
            <person name="Zhang H."/>
            <person name="Dai N."/>
            <person name="Sheng W."/>
            <person name="Hou X."/>
            <person name="Wei L."/>
        </authorList>
    </citation>
    <scope>NUCLEOTIDE SEQUENCE</scope>
    <source>
        <strain evidence="3">G02</strain>
        <tissue evidence="3">Leaf</tissue>
    </source>
</reference>